<sequence>MSEQHDVAGLESLPLDVELIEDSTETVLAMQMATSTRPSLDSKTPAVVGHLQLLLGEELGADEDPEVRDLIIRAYRLLNLPSRPGEDASAFSVFFYNRDVALLTRKLLRVYQERREAGGS</sequence>
<protein>
    <submittedName>
        <fullName evidence="1">Uncharacterized protein</fullName>
    </submittedName>
</protein>
<proteinExistence type="predicted"/>
<comment type="caution">
    <text evidence="1">The sequence shown here is derived from an EMBL/GenBank/DDBJ whole genome shotgun (WGS) entry which is preliminary data.</text>
</comment>
<evidence type="ECO:0000313" key="2">
    <source>
        <dbReference type="Proteomes" id="UP001237105"/>
    </source>
</evidence>
<organism evidence="1 2">
    <name type="scientific">Streptomyces luteolus</name>
    <dbReference type="NCBI Taxonomy" id="3043615"/>
    <lineage>
        <taxon>Bacteria</taxon>
        <taxon>Bacillati</taxon>
        <taxon>Actinomycetota</taxon>
        <taxon>Actinomycetes</taxon>
        <taxon>Kitasatosporales</taxon>
        <taxon>Streptomycetaceae</taxon>
        <taxon>Streptomyces</taxon>
    </lineage>
</organism>
<keyword evidence="2" id="KW-1185">Reference proteome</keyword>
<dbReference type="EMBL" id="JASCIS010000034">
    <property type="protein sequence ID" value="MDI3422283.1"/>
    <property type="molecule type" value="Genomic_DNA"/>
</dbReference>
<gene>
    <name evidence="1" type="ORF">QIT00_27705</name>
</gene>
<dbReference type="RefSeq" id="WP_282538143.1">
    <property type="nucleotide sequence ID" value="NZ_JASCIS010000034.1"/>
</dbReference>
<dbReference type="Proteomes" id="UP001237105">
    <property type="component" value="Unassembled WGS sequence"/>
</dbReference>
<accession>A0ABT6T335</accession>
<evidence type="ECO:0000313" key="1">
    <source>
        <dbReference type="EMBL" id="MDI3422283.1"/>
    </source>
</evidence>
<reference evidence="1 2" key="1">
    <citation type="submission" date="2023-05" db="EMBL/GenBank/DDBJ databases">
        <title>Draft genome sequence of Streptomyces sp. B-S-A12 isolated from a cave soil in Thailand.</title>
        <authorList>
            <person name="Chamroensaksri N."/>
            <person name="Muangham S."/>
        </authorList>
    </citation>
    <scope>NUCLEOTIDE SEQUENCE [LARGE SCALE GENOMIC DNA]</scope>
    <source>
        <strain evidence="1 2">B-S-A12</strain>
    </source>
</reference>
<name>A0ABT6T335_9ACTN</name>